<dbReference type="CDD" id="cd06261">
    <property type="entry name" value="TM_PBP2"/>
    <property type="match status" value="1"/>
</dbReference>
<keyword evidence="6 7" id="KW-0472">Membrane</keyword>
<keyword evidence="5 7" id="KW-1133">Transmembrane helix</keyword>
<evidence type="ECO:0000256" key="6">
    <source>
        <dbReference type="ARBA" id="ARBA00023136"/>
    </source>
</evidence>
<dbReference type="OrthoDB" id="157184at2"/>
<keyword evidence="12" id="KW-1185">Reference proteome</keyword>
<gene>
    <name evidence="10" type="primary">ycjP_8</name>
    <name evidence="10" type="ORF">ERS852420_03240</name>
    <name evidence="11" type="ORF">GMD30_05255</name>
    <name evidence="9" type="ORF">M72_24141</name>
</gene>
<reference evidence="11 14" key="3">
    <citation type="journal article" date="2019" name="Nat. Med.">
        <title>A library of human gut bacterial isolates paired with longitudinal multiomics data enables mechanistic microbiome research.</title>
        <authorList>
            <person name="Poyet M."/>
            <person name="Groussin M."/>
            <person name="Gibbons S.M."/>
            <person name="Avila-Pacheco J."/>
            <person name="Jiang X."/>
            <person name="Kearney S.M."/>
            <person name="Perrotta A.R."/>
            <person name="Berdy B."/>
            <person name="Zhao S."/>
            <person name="Lieberman T.D."/>
            <person name="Swanson P.K."/>
            <person name="Smith M."/>
            <person name="Roesemann S."/>
            <person name="Alexander J.E."/>
            <person name="Rich S.A."/>
            <person name="Livny J."/>
            <person name="Vlamakis H."/>
            <person name="Clish C."/>
            <person name="Bullock K."/>
            <person name="Deik A."/>
            <person name="Scott J."/>
            <person name="Pierce K.A."/>
            <person name="Xavier R.J."/>
            <person name="Alm E.J."/>
        </authorList>
    </citation>
    <scope>NUCLEOTIDE SEQUENCE [LARGE SCALE GENOMIC DNA]</scope>
    <source>
        <strain evidence="11 14">BIOML-A1</strain>
    </source>
</reference>
<dbReference type="Proteomes" id="UP000095495">
    <property type="component" value="Unassembled WGS sequence"/>
</dbReference>
<dbReference type="STRING" id="301302.ERS852420_03240"/>
<evidence type="ECO:0000256" key="5">
    <source>
        <dbReference type="ARBA" id="ARBA00022989"/>
    </source>
</evidence>
<evidence type="ECO:0000256" key="2">
    <source>
        <dbReference type="ARBA" id="ARBA00022448"/>
    </source>
</evidence>
<comment type="subcellular location">
    <subcellularLocation>
        <location evidence="1 7">Cell membrane</location>
        <topology evidence="1 7">Multi-pass membrane protein</topology>
    </subcellularLocation>
</comment>
<dbReference type="GO" id="GO:0055085">
    <property type="term" value="P:transmembrane transport"/>
    <property type="evidence" value="ECO:0007669"/>
    <property type="project" value="InterPro"/>
</dbReference>
<dbReference type="GeneID" id="99748555"/>
<keyword evidence="4 7" id="KW-0812">Transmembrane</keyword>
<evidence type="ECO:0000256" key="7">
    <source>
        <dbReference type="RuleBase" id="RU363032"/>
    </source>
</evidence>
<evidence type="ECO:0000313" key="11">
    <source>
        <dbReference type="EMBL" id="MTR81131.1"/>
    </source>
</evidence>
<dbReference type="RefSeq" id="WP_022045551.1">
    <property type="nucleotide sequence ID" value="NZ_CP173697.1"/>
</dbReference>
<dbReference type="Pfam" id="PF00528">
    <property type="entry name" value="BPD_transp_1"/>
    <property type="match status" value="1"/>
</dbReference>
<evidence type="ECO:0000259" key="8">
    <source>
        <dbReference type="PROSITE" id="PS50928"/>
    </source>
</evidence>
<evidence type="ECO:0000313" key="12">
    <source>
        <dbReference type="Proteomes" id="UP000049979"/>
    </source>
</evidence>
<dbReference type="Proteomes" id="UP000049979">
    <property type="component" value="Unassembled WGS sequence"/>
</dbReference>
<feature type="transmembrane region" description="Helical" evidence="7">
    <location>
        <begin position="266"/>
        <end position="283"/>
    </location>
</feature>
<proteinExistence type="inferred from homology"/>
<dbReference type="PANTHER" id="PTHR43744">
    <property type="entry name" value="ABC TRANSPORTER PERMEASE PROTEIN MG189-RELATED-RELATED"/>
    <property type="match status" value="1"/>
</dbReference>
<dbReference type="InterPro" id="IPR000515">
    <property type="entry name" value="MetI-like"/>
</dbReference>
<dbReference type="EMBL" id="CVRR01000009">
    <property type="protein sequence ID" value="CRL35576.1"/>
    <property type="molecule type" value="Genomic_DNA"/>
</dbReference>
<dbReference type="EMBL" id="WNAL01000008">
    <property type="protein sequence ID" value="MTR81131.1"/>
    <property type="molecule type" value="Genomic_DNA"/>
</dbReference>
<protein>
    <submittedName>
        <fullName evidence="11">ABC transporter permease subunit</fullName>
    </submittedName>
    <submittedName>
        <fullName evidence="9">Carbohydrate ABC transporter membrane protein 2, CUT1 family (TC 3.A.1.1.-)</fullName>
    </submittedName>
    <submittedName>
        <fullName evidence="10">Inner membrane ABC transporter permease protein ycjP</fullName>
    </submittedName>
</protein>
<sequence>METVSKMKYSRTDRLVLGIGYAILGLFVLSIVVPLVYVVLASFMDPTVLNNQGLSFHIKDWTLDAYRRVLENGMIWRGFLNSFLYSLAFAAISVFVTLLAAYPMSKKEFVGRKFFNVIFLITMFFGGGMIPTFILINQLHMVNTVWAILIPGAFNVWNMILARTYYQSIPKELREASAIDGANEIQHFFQIMMPVCKPIIAVLALWSFVGMWNSYFDAMIYLNDANLQPLQLVLRSILVQNTPQPGMIADIQSTAEMAKVAEQLKYATIVVSSLPLLIMYPFFQKYFDKGVMVGSVKG</sequence>
<dbReference type="Proteomes" id="UP000446657">
    <property type="component" value="Unassembled WGS sequence"/>
</dbReference>
<dbReference type="PROSITE" id="PS50928">
    <property type="entry name" value="ABC_TM1"/>
    <property type="match status" value="1"/>
</dbReference>
<dbReference type="Gene3D" id="1.10.3720.10">
    <property type="entry name" value="MetI-like"/>
    <property type="match status" value="1"/>
</dbReference>
<name>A0A0M6WGE6_9FIRM</name>
<evidence type="ECO:0000313" key="10">
    <source>
        <dbReference type="EMBL" id="CUN17840.1"/>
    </source>
</evidence>
<organism evidence="9 12">
    <name type="scientific">Roseburia faecis</name>
    <dbReference type="NCBI Taxonomy" id="301302"/>
    <lineage>
        <taxon>Bacteria</taxon>
        <taxon>Bacillati</taxon>
        <taxon>Bacillota</taxon>
        <taxon>Clostridia</taxon>
        <taxon>Lachnospirales</taxon>
        <taxon>Lachnospiraceae</taxon>
        <taxon>Roseburia</taxon>
    </lineage>
</organism>
<evidence type="ECO:0000313" key="14">
    <source>
        <dbReference type="Proteomes" id="UP000446657"/>
    </source>
</evidence>
<evidence type="ECO:0000313" key="9">
    <source>
        <dbReference type="EMBL" id="CRL35576.1"/>
    </source>
</evidence>
<comment type="similarity">
    <text evidence="7">Belongs to the binding-protein-dependent transport system permease family.</text>
</comment>
<dbReference type="InterPro" id="IPR035906">
    <property type="entry name" value="MetI-like_sf"/>
</dbReference>
<reference evidence="9" key="1">
    <citation type="submission" date="2015-05" db="EMBL/GenBank/DDBJ databases">
        <authorList>
            <person name="Wang D.B."/>
            <person name="Wang M."/>
        </authorList>
    </citation>
    <scope>NUCLEOTIDE SEQUENCE [LARGE SCALE GENOMIC DNA]</scope>
    <source>
        <strain evidence="9">M72</strain>
    </source>
</reference>
<keyword evidence="3" id="KW-1003">Cell membrane</keyword>
<feature type="transmembrane region" description="Helical" evidence="7">
    <location>
        <begin position="15"/>
        <end position="40"/>
    </location>
</feature>
<keyword evidence="2 7" id="KW-0813">Transport</keyword>
<feature type="transmembrane region" description="Helical" evidence="7">
    <location>
        <begin position="83"/>
        <end position="102"/>
    </location>
</feature>
<dbReference type="GO" id="GO:0005886">
    <property type="term" value="C:plasma membrane"/>
    <property type="evidence" value="ECO:0007669"/>
    <property type="project" value="UniProtKB-SubCell"/>
</dbReference>
<feature type="transmembrane region" description="Helical" evidence="7">
    <location>
        <begin position="145"/>
        <end position="166"/>
    </location>
</feature>
<evidence type="ECO:0000256" key="3">
    <source>
        <dbReference type="ARBA" id="ARBA00022475"/>
    </source>
</evidence>
<evidence type="ECO:0000313" key="13">
    <source>
        <dbReference type="Proteomes" id="UP000095495"/>
    </source>
</evidence>
<accession>A0A0M6WGE6</accession>
<dbReference type="AlphaFoldDB" id="A0A0M6WGE6"/>
<feature type="domain" description="ABC transmembrane type-1" evidence="8">
    <location>
        <begin position="79"/>
        <end position="283"/>
    </location>
</feature>
<feature type="transmembrane region" description="Helical" evidence="7">
    <location>
        <begin position="114"/>
        <end position="139"/>
    </location>
</feature>
<dbReference type="SUPFAM" id="SSF161098">
    <property type="entry name" value="MetI-like"/>
    <property type="match status" value="1"/>
</dbReference>
<dbReference type="EMBL" id="CYXV01000018">
    <property type="protein sequence ID" value="CUN17840.1"/>
    <property type="molecule type" value="Genomic_DNA"/>
</dbReference>
<reference evidence="12" key="2">
    <citation type="submission" date="2015-05" db="EMBL/GenBank/DDBJ databases">
        <authorList>
            <consortium name="Pathogen Informatics"/>
        </authorList>
    </citation>
    <scope>NUCLEOTIDE SEQUENCE [LARGE SCALE GENOMIC DNA]</scope>
    <source>
        <strain evidence="10 13">2789STDY5608863</strain>
        <strain evidence="12">M72</strain>
    </source>
</reference>
<evidence type="ECO:0000256" key="1">
    <source>
        <dbReference type="ARBA" id="ARBA00004651"/>
    </source>
</evidence>
<dbReference type="PANTHER" id="PTHR43744:SF9">
    <property type="entry name" value="POLYGALACTURONAN_RHAMNOGALACTURONAN TRANSPORT SYSTEM PERMEASE PROTEIN YTCP"/>
    <property type="match status" value="1"/>
</dbReference>
<evidence type="ECO:0000256" key="4">
    <source>
        <dbReference type="ARBA" id="ARBA00022692"/>
    </source>
</evidence>